<dbReference type="AlphaFoldDB" id="A0A7E4W443"/>
<protein>
    <submittedName>
        <fullName evidence="4">FZ domain-containing protein</fullName>
    </submittedName>
</protein>
<evidence type="ECO:0000256" key="1">
    <source>
        <dbReference type="SAM" id="MobiDB-lite"/>
    </source>
</evidence>
<keyword evidence="2" id="KW-0732">Signal</keyword>
<dbReference type="InterPro" id="IPR053124">
    <property type="entry name" value="Notch_signaling_modulators"/>
</dbReference>
<name>A0A7E4W443_PANRE</name>
<dbReference type="GO" id="GO:0005615">
    <property type="term" value="C:extracellular space"/>
    <property type="evidence" value="ECO:0007669"/>
    <property type="project" value="TreeGrafter"/>
</dbReference>
<dbReference type="GO" id="GO:0045747">
    <property type="term" value="P:positive regulation of Notch signaling pathway"/>
    <property type="evidence" value="ECO:0007669"/>
    <property type="project" value="TreeGrafter"/>
</dbReference>
<dbReference type="Proteomes" id="UP000492821">
    <property type="component" value="Unassembled WGS sequence"/>
</dbReference>
<accession>A0A7E4W443</accession>
<evidence type="ECO:0000313" key="3">
    <source>
        <dbReference type="Proteomes" id="UP000492821"/>
    </source>
</evidence>
<dbReference type="WBParaSite" id="Pan_g5886.t2">
    <property type="protein sequence ID" value="Pan_g5886.t2"/>
    <property type="gene ID" value="Pan_g5886"/>
</dbReference>
<dbReference type="PANTHER" id="PTHR35015">
    <property type="entry name" value="PROTEIN CBR-OSM-7-RELATED"/>
    <property type="match status" value="1"/>
</dbReference>
<evidence type="ECO:0000313" key="4">
    <source>
        <dbReference type="WBParaSite" id="Pan_g5886.t2"/>
    </source>
</evidence>
<feature type="compositionally biased region" description="Polar residues" evidence="1">
    <location>
        <begin position="83"/>
        <end position="99"/>
    </location>
</feature>
<keyword evidence="3" id="KW-1185">Reference proteome</keyword>
<reference evidence="4" key="2">
    <citation type="submission" date="2020-10" db="UniProtKB">
        <authorList>
            <consortium name="WormBaseParasite"/>
        </authorList>
    </citation>
    <scope>IDENTIFICATION</scope>
</reference>
<dbReference type="GO" id="GO:0005112">
    <property type="term" value="F:Notch binding"/>
    <property type="evidence" value="ECO:0007669"/>
    <property type="project" value="TreeGrafter"/>
</dbReference>
<reference evidence="3" key="1">
    <citation type="journal article" date="2013" name="Genetics">
        <title>The draft genome and transcriptome of Panagrellus redivivus are shaped by the harsh demands of a free-living lifestyle.</title>
        <authorList>
            <person name="Srinivasan J."/>
            <person name="Dillman A.R."/>
            <person name="Macchietto M.G."/>
            <person name="Heikkinen L."/>
            <person name="Lakso M."/>
            <person name="Fracchia K.M."/>
            <person name="Antoshechkin I."/>
            <person name="Mortazavi A."/>
            <person name="Wong G."/>
            <person name="Sternberg P.W."/>
        </authorList>
    </citation>
    <scope>NUCLEOTIDE SEQUENCE [LARGE SCALE GENOMIC DNA]</scope>
    <source>
        <strain evidence="3">MT8872</strain>
    </source>
</reference>
<feature type="signal peptide" evidence="2">
    <location>
        <begin position="1"/>
        <end position="22"/>
    </location>
</feature>
<feature type="chain" id="PRO_5028797290" evidence="2">
    <location>
        <begin position="23"/>
        <end position="441"/>
    </location>
</feature>
<feature type="region of interest" description="Disordered" evidence="1">
    <location>
        <begin position="355"/>
        <end position="378"/>
    </location>
</feature>
<organism evidence="3 4">
    <name type="scientific">Panagrellus redivivus</name>
    <name type="common">Microworm</name>
    <dbReference type="NCBI Taxonomy" id="6233"/>
    <lineage>
        <taxon>Eukaryota</taxon>
        <taxon>Metazoa</taxon>
        <taxon>Ecdysozoa</taxon>
        <taxon>Nematoda</taxon>
        <taxon>Chromadorea</taxon>
        <taxon>Rhabditida</taxon>
        <taxon>Tylenchina</taxon>
        <taxon>Panagrolaimomorpha</taxon>
        <taxon>Panagrolaimoidea</taxon>
        <taxon>Panagrolaimidae</taxon>
        <taxon>Panagrellus</taxon>
    </lineage>
</organism>
<feature type="region of interest" description="Disordered" evidence="1">
    <location>
        <begin position="75"/>
        <end position="116"/>
    </location>
</feature>
<sequence>MSCMRAVWFGWVFLLVSVKVEGAHVSSMIHLACNRNPHLSICKALEAIPSGHDNENAQRAVVPTEILLRDDSVDITKDHSSSEEQAQSTEGDRNTTSVVPSEAEISADSLSTTTTTTVEPVSTELFTTTTTKPIISNTQVDVTKSQFIRLRSYASSVEGLNENPFVGHSKVSLLEQSKEKYCHTYVPKYTFYCQGPGRLTVPEKNQPRLAAFCFSVKDTCFPEQITPCTPDCDEKMHTHCTASCKCDYLYPLIVKFCAPLAVPFLENVCRSWFVGCAKMYALDIMDVDTFLFPPDVKSQSIWIKDDVLPLETQAVKKPRQRIHQAKNFPIVASDVDVPSSGGFHKFDQFTDQSGVLHRPRSRSPWSKPGLWEANPDNPHNRDHANKFYYAPRSVTADWLSGQVFWGAHWAVPAAGVGGTDGFSAIHFPSLASFLNIADDYD</sequence>
<proteinExistence type="predicted"/>
<evidence type="ECO:0000256" key="2">
    <source>
        <dbReference type="SAM" id="SignalP"/>
    </source>
</evidence>